<dbReference type="InterPro" id="IPR045175">
    <property type="entry name" value="M28_fam"/>
</dbReference>
<evidence type="ECO:0000256" key="3">
    <source>
        <dbReference type="ARBA" id="ARBA00022723"/>
    </source>
</evidence>
<evidence type="ECO:0000256" key="4">
    <source>
        <dbReference type="ARBA" id="ARBA00022729"/>
    </source>
</evidence>
<keyword evidence="5" id="KW-0378">Hydrolase</keyword>
<evidence type="ECO:0000313" key="9">
    <source>
        <dbReference type="EMBL" id="MDC8753478.1"/>
    </source>
</evidence>
<accession>A0ABT5JMW8</accession>
<dbReference type="Pfam" id="PF04389">
    <property type="entry name" value="Peptidase_M28"/>
    <property type="match status" value="1"/>
</dbReference>
<gene>
    <name evidence="9" type="ORF">OIK40_02340</name>
</gene>
<dbReference type="SUPFAM" id="SSF53187">
    <property type="entry name" value="Zn-dependent exopeptidases"/>
    <property type="match status" value="1"/>
</dbReference>
<dbReference type="PANTHER" id="PTHR12147:SF56">
    <property type="entry name" value="AMINOPEPTIDASE YDR415C-RELATED"/>
    <property type="match status" value="1"/>
</dbReference>
<comment type="caution">
    <text evidence="9">The sequence shown here is derived from an EMBL/GenBank/DDBJ whole genome shotgun (WGS) entry which is preliminary data.</text>
</comment>
<keyword evidence="3" id="KW-0479">Metal-binding</keyword>
<evidence type="ECO:0000256" key="1">
    <source>
        <dbReference type="ARBA" id="ARBA00022438"/>
    </source>
</evidence>
<organism evidence="9 10">
    <name type="scientific">Erythrobacter fulvus</name>
    <dbReference type="NCBI Taxonomy" id="2987523"/>
    <lineage>
        <taxon>Bacteria</taxon>
        <taxon>Pseudomonadati</taxon>
        <taxon>Pseudomonadota</taxon>
        <taxon>Alphaproteobacteria</taxon>
        <taxon>Sphingomonadales</taxon>
        <taxon>Erythrobacteraceae</taxon>
        <taxon>Erythrobacter/Porphyrobacter group</taxon>
        <taxon>Erythrobacter</taxon>
    </lineage>
</organism>
<dbReference type="Gene3D" id="3.40.630.10">
    <property type="entry name" value="Zn peptidases"/>
    <property type="match status" value="1"/>
</dbReference>
<feature type="signal peptide" evidence="7">
    <location>
        <begin position="1"/>
        <end position="19"/>
    </location>
</feature>
<dbReference type="RefSeq" id="WP_273675852.1">
    <property type="nucleotide sequence ID" value="NZ_JAQQXQ010000001.1"/>
</dbReference>
<dbReference type="PROSITE" id="PS51257">
    <property type="entry name" value="PROKAR_LIPOPROTEIN"/>
    <property type="match status" value="1"/>
</dbReference>
<keyword evidence="2" id="KW-0645">Protease</keyword>
<protein>
    <submittedName>
        <fullName evidence="9">M28 family peptidase</fullName>
    </submittedName>
</protein>
<dbReference type="InterPro" id="IPR007484">
    <property type="entry name" value="Peptidase_M28"/>
</dbReference>
<reference evidence="9 10" key="1">
    <citation type="submission" date="2022-10" db="EMBL/GenBank/DDBJ databases">
        <title>Erythrobacter sp. sf7 Genome sequencing.</title>
        <authorList>
            <person name="Park S."/>
        </authorList>
    </citation>
    <scope>NUCLEOTIDE SEQUENCE [LARGE SCALE GENOMIC DNA]</scope>
    <source>
        <strain evidence="10">sf7</strain>
    </source>
</reference>
<keyword evidence="10" id="KW-1185">Reference proteome</keyword>
<sequence length="501" mass="52441">MMMPRARLLAVMLASLVLAACARAPVASVPVSERIGIEQRLRADIAMLASDDFAGRKPGTPGEEKTLAFIEQRFGEIGLLSGTGDPGSYWRMPVELVSARPLSGKLSLARGRTALVVPDDEAAVFTRRRRALAAGGPATGVPVVFVGEGEGPISPDLVAGAMVVLIGGDGPDPARMAQPFRDRATAVLTVLPDAAAVARVQARYARESVQLASDELDTLSAYVTDAALARVLGEANWKRLKQRSEEPDFTPIEIQLAISIEATAERREFASANLVGLIPGSAPGSGAVLLMAHWDHLGECGAPDLSDRICNGAVDNASGIAVTLELARRLKDGPPPGRDVYVLATTAEEAGLLGTRAFAKAPPVALDRIVAAFNLDMLALAPAGSAVGFIGEGRTPLDPLIRAEIARAGRTTGDKALAESFLARQDGWVLLEQGVPTVLLSSAFGSNAVLRPFLDSGYHRPSDEAASVELGGAIDDLMLHEALVRIVADPARYPVQGEGGP</sequence>
<evidence type="ECO:0000256" key="2">
    <source>
        <dbReference type="ARBA" id="ARBA00022670"/>
    </source>
</evidence>
<evidence type="ECO:0000256" key="7">
    <source>
        <dbReference type="SAM" id="SignalP"/>
    </source>
</evidence>
<evidence type="ECO:0000256" key="5">
    <source>
        <dbReference type="ARBA" id="ARBA00022801"/>
    </source>
</evidence>
<feature type="domain" description="Peptidase M28" evidence="8">
    <location>
        <begin position="273"/>
        <end position="470"/>
    </location>
</feature>
<dbReference type="EMBL" id="JAQQXQ010000001">
    <property type="protein sequence ID" value="MDC8753478.1"/>
    <property type="molecule type" value="Genomic_DNA"/>
</dbReference>
<dbReference type="Proteomes" id="UP001216558">
    <property type="component" value="Unassembled WGS sequence"/>
</dbReference>
<proteinExistence type="predicted"/>
<keyword evidence="4 7" id="KW-0732">Signal</keyword>
<evidence type="ECO:0000256" key="6">
    <source>
        <dbReference type="ARBA" id="ARBA00022833"/>
    </source>
</evidence>
<name>A0ABT5JMW8_9SPHN</name>
<keyword evidence="6" id="KW-0862">Zinc</keyword>
<dbReference type="PANTHER" id="PTHR12147">
    <property type="entry name" value="METALLOPEPTIDASE M28 FAMILY MEMBER"/>
    <property type="match status" value="1"/>
</dbReference>
<evidence type="ECO:0000313" key="10">
    <source>
        <dbReference type="Proteomes" id="UP001216558"/>
    </source>
</evidence>
<feature type="chain" id="PRO_5047098347" evidence="7">
    <location>
        <begin position="20"/>
        <end position="501"/>
    </location>
</feature>
<keyword evidence="1" id="KW-0031">Aminopeptidase</keyword>
<evidence type="ECO:0000259" key="8">
    <source>
        <dbReference type="Pfam" id="PF04389"/>
    </source>
</evidence>